<evidence type="ECO:0000313" key="1">
    <source>
        <dbReference type="EMBL" id="CAD2165599.1"/>
    </source>
</evidence>
<reference evidence="1 2" key="1">
    <citation type="submission" date="2020-08" db="EMBL/GenBank/DDBJ databases">
        <authorList>
            <person name="Koutsovoulos G."/>
            <person name="Danchin GJ E."/>
        </authorList>
    </citation>
    <scope>NUCLEOTIDE SEQUENCE [LARGE SCALE GENOMIC DNA]</scope>
</reference>
<gene>
    <name evidence="1" type="ORF">MENT_LOCUS17276</name>
</gene>
<comment type="caution">
    <text evidence="1">The sequence shown here is derived from an EMBL/GenBank/DDBJ whole genome shotgun (WGS) entry which is preliminary data.</text>
</comment>
<accession>A0A6V7UV57</accession>
<proteinExistence type="predicted"/>
<dbReference type="EMBL" id="CAJEWN010000111">
    <property type="protein sequence ID" value="CAD2165599.1"/>
    <property type="molecule type" value="Genomic_DNA"/>
</dbReference>
<dbReference type="Proteomes" id="UP000580250">
    <property type="component" value="Unassembled WGS sequence"/>
</dbReference>
<evidence type="ECO:0000313" key="2">
    <source>
        <dbReference type="Proteomes" id="UP000580250"/>
    </source>
</evidence>
<protein>
    <submittedName>
        <fullName evidence="1">Uncharacterized protein</fullName>
    </submittedName>
</protein>
<sequence>MFTQPFYVDHYFWTHPIKNIAKGISTILGTNDRVFKHRAR</sequence>
<dbReference type="AlphaFoldDB" id="A0A6V7UV57"/>
<organism evidence="1 2">
    <name type="scientific">Meloidogyne enterolobii</name>
    <name type="common">Root-knot nematode worm</name>
    <name type="synonym">Meloidogyne mayaguensis</name>
    <dbReference type="NCBI Taxonomy" id="390850"/>
    <lineage>
        <taxon>Eukaryota</taxon>
        <taxon>Metazoa</taxon>
        <taxon>Ecdysozoa</taxon>
        <taxon>Nematoda</taxon>
        <taxon>Chromadorea</taxon>
        <taxon>Rhabditida</taxon>
        <taxon>Tylenchina</taxon>
        <taxon>Tylenchomorpha</taxon>
        <taxon>Tylenchoidea</taxon>
        <taxon>Meloidogynidae</taxon>
        <taxon>Meloidogyninae</taxon>
        <taxon>Meloidogyne</taxon>
    </lineage>
</organism>
<name>A0A6V7UV57_MELEN</name>